<keyword evidence="8" id="KW-0998">Cell outer membrane</keyword>
<dbReference type="Gene3D" id="2.170.130.10">
    <property type="entry name" value="TonB-dependent receptor, plug domain"/>
    <property type="match status" value="1"/>
</dbReference>
<dbReference type="SUPFAM" id="SSF56935">
    <property type="entry name" value="Porins"/>
    <property type="match status" value="1"/>
</dbReference>
<dbReference type="AlphaFoldDB" id="A0A3B0T3D1"/>
<sequence>MSIVFPKQHDNKEHFPLFYKKALIHGCPYKMKNLFTILFLILIGLNANSQQSYVSGFVRDKTTGEALINAHIYDQLHKKGVITNAYGYFSYPAPKGSMLQITISFIGYERWIHSFQINSDTSMIVELQPGNKLQEVEVKASWNKKSAFEPSGKINFTGKQLEKVPGLLGEKDIIKTLQLMPGIQMGKEGSSRLYVRGGSPGQNLFLIDGVPVYNVNHLFGFFSVFTPGAVKSVEVYKGGFPARYGGRLSSIIDVRMKEGNLFEKKLDISIGTISSKITYESPIKKGKSSFIIATRRTYADAIFTPLMAIPYEGVNSKTTTWGGYYFYDLNAKLNFILSEKDRLYLSIYTGKDNLYMKEKEASLKSHSGIGSSVGQSENKSKYRNSWGNITTSARWNRIINQKLFANTTLSFSTYNYETLFQSRYSEELPRDNTINESTSYINYSGIKDIGLAIDFDYYALSWLHIKYGIKGSGHRYTPGKLDFKYESVPDQENDFTFNLHNTVEKIFELNGYIENHVSVSDLISVNLGVHALSFNSRGFNYLSIQPRILTNFQITNNFSLNAAMSKMCQPIHLLVNNGNTFPVDIWVPAVKELKPSTSDQVEIGVNYSNKTYELSVAMYWKKMDGIINYKNGESFFSLDEKWVDKLTQGEGSSYGAEILARKNEGKLTGWIGYTLSWAYSKFPDLNNGEAFPFIYDSRHQLSLVAMYKLNPKIELSASWVYNTGVPITISGTAYNGEDIYISSPIYGALEDFFNQKIYSPQSIAYYSGINQVRLPDYHRLDIGVDFIKQKKKGERIWSISVYNAYLRNNPFVLFTQVNTNGQVSVKNFSLFSFMPSISYRFKFNKF</sequence>
<dbReference type="Pfam" id="PF00593">
    <property type="entry name" value="TonB_dep_Rec_b-barrel"/>
    <property type="match status" value="1"/>
</dbReference>
<dbReference type="InterPro" id="IPR012910">
    <property type="entry name" value="Plug_dom"/>
</dbReference>
<evidence type="ECO:0000256" key="5">
    <source>
        <dbReference type="ARBA" id="ARBA00023077"/>
    </source>
</evidence>
<keyword evidence="3" id="KW-0812">Transmembrane</keyword>
<dbReference type="GO" id="GO:0009279">
    <property type="term" value="C:cell outer membrane"/>
    <property type="evidence" value="ECO:0007669"/>
    <property type="project" value="UniProtKB-SubCell"/>
</dbReference>
<keyword evidence="4" id="KW-0732">Signal</keyword>
<dbReference type="InterPro" id="IPR000531">
    <property type="entry name" value="Beta-barrel_TonB"/>
</dbReference>
<organism evidence="11">
    <name type="scientific">hydrothermal vent metagenome</name>
    <dbReference type="NCBI Taxonomy" id="652676"/>
    <lineage>
        <taxon>unclassified sequences</taxon>
        <taxon>metagenomes</taxon>
        <taxon>ecological metagenomes</taxon>
    </lineage>
</organism>
<comment type="subcellular location">
    <subcellularLocation>
        <location evidence="1">Cell outer membrane</location>
        <topology evidence="1">Multi-pass membrane protein</topology>
    </subcellularLocation>
</comment>
<evidence type="ECO:0000256" key="2">
    <source>
        <dbReference type="ARBA" id="ARBA00022448"/>
    </source>
</evidence>
<keyword evidence="2" id="KW-0813">Transport</keyword>
<keyword evidence="6" id="KW-0472">Membrane</keyword>
<dbReference type="Gene3D" id="2.40.170.20">
    <property type="entry name" value="TonB-dependent receptor, beta-barrel domain"/>
    <property type="match status" value="1"/>
</dbReference>
<dbReference type="GO" id="GO:0015344">
    <property type="term" value="F:siderophore uptake transmembrane transporter activity"/>
    <property type="evidence" value="ECO:0007669"/>
    <property type="project" value="TreeGrafter"/>
</dbReference>
<evidence type="ECO:0000256" key="4">
    <source>
        <dbReference type="ARBA" id="ARBA00022729"/>
    </source>
</evidence>
<evidence type="ECO:0000256" key="6">
    <source>
        <dbReference type="ARBA" id="ARBA00023136"/>
    </source>
</evidence>
<dbReference type="PANTHER" id="PTHR30069">
    <property type="entry name" value="TONB-DEPENDENT OUTER MEMBRANE RECEPTOR"/>
    <property type="match status" value="1"/>
</dbReference>
<dbReference type="InterPro" id="IPR037066">
    <property type="entry name" value="Plug_dom_sf"/>
</dbReference>
<dbReference type="PANTHER" id="PTHR30069:SF29">
    <property type="entry name" value="HEMOGLOBIN AND HEMOGLOBIN-HAPTOGLOBIN-BINDING PROTEIN 1-RELATED"/>
    <property type="match status" value="1"/>
</dbReference>
<evidence type="ECO:0000256" key="8">
    <source>
        <dbReference type="ARBA" id="ARBA00023237"/>
    </source>
</evidence>
<dbReference type="InterPro" id="IPR008969">
    <property type="entry name" value="CarboxyPept-like_regulatory"/>
</dbReference>
<dbReference type="InterPro" id="IPR039426">
    <property type="entry name" value="TonB-dep_rcpt-like"/>
</dbReference>
<keyword evidence="7 11" id="KW-0675">Receptor</keyword>
<proteinExistence type="predicted"/>
<gene>
    <name evidence="11" type="ORF">MNBD_BACTEROID01-171</name>
</gene>
<evidence type="ECO:0000259" key="10">
    <source>
        <dbReference type="Pfam" id="PF07715"/>
    </source>
</evidence>
<dbReference type="Gene3D" id="2.60.40.1120">
    <property type="entry name" value="Carboxypeptidase-like, regulatory domain"/>
    <property type="match status" value="1"/>
</dbReference>
<evidence type="ECO:0000256" key="1">
    <source>
        <dbReference type="ARBA" id="ARBA00004571"/>
    </source>
</evidence>
<protein>
    <submittedName>
        <fullName evidence="11">TonB-dependent receptor</fullName>
    </submittedName>
</protein>
<dbReference type="SUPFAM" id="SSF49464">
    <property type="entry name" value="Carboxypeptidase regulatory domain-like"/>
    <property type="match status" value="1"/>
</dbReference>
<keyword evidence="5" id="KW-0798">TonB box</keyword>
<evidence type="ECO:0000313" key="11">
    <source>
        <dbReference type="EMBL" id="VAW12845.1"/>
    </source>
</evidence>
<feature type="domain" description="TonB-dependent receptor-like beta-barrel" evidence="9">
    <location>
        <begin position="378"/>
        <end position="803"/>
    </location>
</feature>
<dbReference type="InterPro" id="IPR036942">
    <property type="entry name" value="Beta-barrel_TonB_sf"/>
</dbReference>
<reference evidence="11" key="1">
    <citation type="submission" date="2018-06" db="EMBL/GenBank/DDBJ databases">
        <authorList>
            <person name="Zhirakovskaya E."/>
        </authorList>
    </citation>
    <scope>NUCLEOTIDE SEQUENCE</scope>
</reference>
<dbReference type="Pfam" id="PF13715">
    <property type="entry name" value="CarbopepD_reg_2"/>
    <property type="match status" value="1"/>
</dbReference>
<name>A0A3B0T3D1_9ZZZZ</name>
<dbReference type="GO" id="GO:0044718">
    <property type="term" value="P:siderophore transmembrane transport"/>
    <property type="evidence" value="ECO:0007669"/>
    <property type="project" value="TreeGrafter"/>
</dbReference>
<evidence type="ECO:0000259" key="9">
    <source>
        <dbReference type="Pfam" id="PF00593"/>
    </source>
</evidence>
<dbReference type="Pfam" id="PF07715">
    <property type="entry name" value="Plug"/>
    <property type="match status" value="1"/>
</dbReference>
<dbReference type="EMBL" id="UOEP01000011">
    <property type="protein sequence ID" value="VAW12845.1"/>
    <property type="molecule type" value="Genomic_DNA"/>
</dbReference>
<feature type="domain" description="TonB-dependent receptor plug" evidence="10">
    <location>
        <begin position="169"/>
        <end position="247"/>
    </location>
</feature>
<evidence type="ECO:0000256" key="7">
    <source>
        <dbReference type="ARBA" id="ARBA00023170"/>
    </source>
</evidence>
<accession>A0A3B0T3D1</accession>
<evidence type="ECO:0000256" key="3">
    <source>
        <dbReference type="ARBA" id="ARBA00022692"/>
    </source>
</evidence>